<keyword evidence="3" id="KW-1185">Reference proteome</keyword>
<feature type="domain" description="Flagellar motor switch protein FliN-like C-terminal" evidence="1">
    <location>
        <begin position="214"/>
        <end position="282"/>
    </location>
</feature>
<keyword evidence="2" id="KW-0966">Cell projection</keyword>
<dbReference type="Pfam" id="PF01052">
    <property type="entry name" value="FliMN_C"/>
    <property type="match status" value="1"/>
</dbReference>
<dbReference type="Proteomes" id="UP001169719">
    <property type="component" value="Unassembled WGS sequence"/>
</dbReference>
<keyword evidence="2" id="KW-0282">Flagellum</keyword>
<organism evidence="2 3">
    <name type="scientific">Vibrio agarivorans</name>
    <dbReference type="NCBI Taxonomy" id="153622"/>
    <lineage>
        <taxon>Bacteria</taxon>
        <taxon>Pseudomonadati</taxon>
        <taxon>Pseudomonadota</taxon>
        <taxon>Gammaproteobacteria</taxon>
        <taxon>Vibrionales</taxon>
        <taxon>Vibrionaceae</taxon>
        <taxon>Vibrio</taxon>
    </lineage>
</organism>
<dbReference type="InterPro" id="IPR036429">
    <property type="entry name" value="SpoA-like_sf"/>
</dbReference>
<accession>A0ABT7XVU1</accession>
<evidence type="ECO:0000313" key="2">
    <source>
        <dbReference type="EMBL" id="MDN2479888.1"/>
    </source>
</evidence>
<sequence>MKSNNKHIQKESEQLDVFNIDPRTLGRPLNIAKANLTPKLKSIEETLTMAINSMTRRCDSQVELKSIAVDMKPSVPLHTAPSFFSHSSHRGVCRLELSLHLLAQLAEAFYGGKPCFSAHASSNVTHLRLNASEKRVQTRLSSVVLNQIDANWSPLDNSPEFNTACLSVRFDIVIGELRGELSLQLDDELLIALGEPTKTTSYTSEEINDKRNHQLRQVPVKLNAVLAQQRMPLEQVAQLRVGDIITSDIKEIVEVSSGEQKLFLARISEQNNHLVLHITDHINQTENFSS</sequence>
<dbReference type="EMBL" id="JAUEOZ010000001">
    <property type="protein sequence ID" value="MDN2479888.1"/>
    <property type="molecule type" value="Genomic_DNA"/>
</dbReference>
<proteinExistence type="predicted"/>
<name>A0ABT7XVU1_9VIBR</name>
<dbReference type="SUPFAM" id="SSF101801">
    <property type="entry name" value="Surface presentation of antigens (SPOA)"/>
    <property type="match status" value="1"/>
</dbReference>
<dbReference type="Gene3D" id="2.30.330.10">
    <property type="entry name" value="SpoA-like"/>
    <property type="match status" value="1"/>
</dbReference>
<protein>
    <submittedName>
        <fullName evidence="2">FliM/FliN family flagellar motor switch protein</fullName>
    </submittedName>
</protein>
<dbReference type="InterPro" id="IPR001543">
    <property type="entry name" value="FliN-like_C"/>
</dbReference>
<comment type="caution">
    <text evidence="2">The sequence shown here is derived from an EMBL/GenBank/DDBJ whole genome shotgun (WGS) entry which is preliminary data.</text>
</comment>
<gene>
    <name evidence="2" type="ORF">QWJ08_00415</name>
</gene>
<evidence type="ECO:0000259" key="1">
    <source>
        <dbReference type="Pfam" id="PF01052"/>
    </source>
</evidence>
<keyword evidence="2" id="KW-0969">Cilium</keyword>
<dbReference type="RefSeq" id="WP_289960218.1">
    <property type="nucleotide sequence ID" value="NZ_JAUEOZ010000001.1"/>
</dbReference>
<evidence type="ECO:0000313" key="3">
    <source>
        <dbReference type="Proteomes" id="UP001169719"/>
    </source>
</evidence>
<reference evidence="2" key="1">
    <citation type="submission" date="2024-05" db="EMBL/GenBank/DDBJ databases">
        <title>Genome Sequences of Four Agar- Degrading Marine Bacteria.</title>
        <authorList>
            <person name="Phillips E.K."/>
            <person name="Shaffer J.C."/>
            <person name="Henson M.W."/>
            <person name="Temperton B."/>
            <person name="Thrash C.J."/>
            <person name="Martin M.O."/>
        </authorList>
    </citation>
    <scope>NUCLEOTIDE SEQUENCE</scope>
    <source>
        <strain evidence="2">EKP203</strain>
    </source>
</reference>